<dbReference type="CDD" id="cd06091">
    <property type="entry name" value="KOW_NusG"/>
    <property type="match status" value="1"/>
</dbReference>
<name>A0A285R2F1_9SPHN</name>
<dbReference type="InterPro" id="IPR043425">
    <property type="entry name" value="NusG-like"/>
</dbReference>
<dbReference type="EMBL" id="OBMI01000004">
    <property type="protein sequence ID" value="SOB88271.1"/>
    <property type="molecule type" value="Genomic_DNA"/>
</dbReference>
<dbReference type="Pfam" id="PF02357">
    <property type="entry name" value="NusG"/>
    <property type="match status" value="1"/>
</dbReference>
<dbReference type="SUPFAM" id="SSF50104">
    <property type="entry name" value="Translation proteins SH3-like domain"/>
    <property type="match status" value="1"/>
</dbReference>
<dbReference type="GO" id="GO:0006354">
    <property type="term" value="P:DNA-templated transcription elongation"/>
    <property type="evidence" value="ECO:0007669"/>
    <property type="project" value="UniProtKB-UniRule"/>
</dbReference>
<dbReference type="NCBIfam" id="TIGR00922">
    <property type="entry name" value="nusG"/>
    <property type="match status" value="1"/>
</dbReference>
<dbReference type="CDD" id="cd09891">
    <property type="entry name" value="NGN_Bact_1"/>
    <property type="match status" value="1"/>
</dbReference>
<dbReference type="PRINTS" id="PR00338">
    <property type="entry name" value="NUSGTNSCPFCT"/>
</dbReference>
<dbReference type="InterPro" id="IPR015869">
    <property type="entry name" value="Transcrpt_antiterm_NusG_bac_CS"/>
</dbReference>
<dbReference type="Gene3D" id="3.30.70.940">
    <property type="entry name" value="NusG, N-terminal domain"/>
    <property type="match status" value="1"/>
</dbReference>
<evidence type="ECO:0000256" key="2">
    <source>
        <dbReference type="ARBA" id="ARBA00022814"/>
    </source>
</evidence>
<dbReference type="PANTHER" id="PTHR30265:SF2">
    <property type="entry name" value="TRANSCRIPTION TERMINATION_ANTITERMINATION PROTEIN NUSG"/>
    <property type="match status" value="1"/>
</dbReference>
<evidence type="ECO:0000256" key="6">
    <source>
        <dbReference type="NCBIfam" id="TIGR00922"/>
    </source>
</evidence>
<dbReference type="RefSeq" id="WP_097065169.1">
    <property type="nucleotide sequence ID" value="NZ_OBMI01000004.1"/>
</dbReference>
<dbReference type="PROSITE" id="PS01014">
    <property type="entry name" value="NUSG"/>
    <property type="match status" value="1"/>
</dbReference>
<dbReference type="InterPro" id="IPR008991">
    <property type="entry name" value="Translation_prot_SH3-like_sf"/>
</dbReference>
<dbReference type="InterPro" id="IPR001062">
    <property type="entry name" value="Transcrpt_antiterm_NusG"/>
</dbReference>
<keyword evidence="11" id="KW-1185">Reference proteome</keyword>
<evidence type="ECO:0000256" key="1">
    <source>
        <dbReference type="ARBA" id="ARBA00022472"/>
    </source>
</evidence>
<evidence type="ECO:0000256" key="3">
    <source>
        <dbReference type="ARBA" id="ARBA00023015"/>
    </source>
</evidence>
<comment type="similarity">
    <text evidence="5 7">Belongs to the NusG family.</text>
</comment>
<feature type="domain" description="NusG-like N-terminal" evidence="8">
    <location>
        <begin position="1"/>
        <end position="109"/>
    </location>
</feature>
<dbReference type="Gene3D" id="2.30.30.30">
    <property type="match status" value="1"/>
</dbReference>
<dbReference type="HAMAP" id="MF_00948">
    <property type="entry name" value="NusG"/>
    <property type="match status" value="1"/>
</dbReference>
<accession>A0A285R2F1</accession>
<dbReference type="InterPro" id="IPR014722">
    <property type="entry name" value="Rib_uL2_dom2"/>
</dbReference>
<evidence type="ECO:0000256" key="7">
    <source>
        <dbReference type="RuleBase" id="RU000538"/>
    </source>
</evidence>
<dbReference type="InterPro" id="IPR005824">
    <property type="entry name" value="KOW"/>
</dbReference>
<dbReference type="SMART" id="SM00738">
    <property type="entry name" value="NGN"/>
    <property type="match status" value="1"/>
</dbReference>
<dbReference type="InterPro" id="IPR006645">
    <property type="entry name" value="NGN-like_dom"/>
</dbReference>
<dbReference type="OrthoDB" id="9809075at2"/>
<dbReference type="InterPro" id="IPR047050">
    <property type="entry name" value="NGN"/>
</dbReference>
<dbReference type="AlphaFoldDB" id="A0A285R2F1"/>
<keyword evidence="2 5" id="KW-0889">Transcription antitermination</keyword>
<gene>
    <name evidence="5" type="primary">nusG</name>
    <name evidence="10" type="ORF">SAMN06297144_3420</name>
</gene>
<dbReference type="Proteomes" id="UP000219494">
    <property type="component" value="Unassembled WGS sequence"/>
</dbReference>
<dbReference type="FunFam" id="2.30.30.30:FF:000002">
    <property type="entry name" value="Transcription termination/antitermination factor NusG"/>
    <property type="match status" value="1"/>
</dbReference>
<dbReference type="SUPFAM" id="SSF82679">
    <property type="entry name" value="N-utilization substance G protein NusG, N-terminal domain"/>
    <property type="match status" value="1"/>
</dbReference>
<dbReference type="SMART" id="SM00739">
    <property type="entry name" value="KOW"/>
    <property type="match status" value="1"/>
</dbReference>
<proteinExistence type="inferred from homology"/>
<feature type="domain" description="KOW" evidence="9">
    <location>
        <begin position="123"/>
        <end position="150"/>
    </location>
</feature>
<keyword evidence="1 5" id="KW-0806">Transcription termination</keyword>
<dbReference type="GO" id="GO:0032784">
    <property type="term" value="P:regulation of DNA-templated transcription elongation"/>
    <property type="evidence" value="ECO:0007669"/>
    <property type="project" value="InterPro"/>
</dbReference>
<evidence type="ECO:0000313" key="10">
    <source>
        <dbReference type="EMBL" id="SOB88271.1"/>
    </source>
</evidence>
<evidence type="ECO:0000256" key="5">
    <source>
        <dbReference type="HAMAP-Rule" id="MF_00948"/>
    </source>
</evidence>
<dbReference type="GO" id="GO:0006353">
    <property type="term" value="P:DNA-templated transcription termination"/>
    <property type="evidence" value="ECO:0007669"/>
    <property type="project" value="UniProtKB-UniRule"/>
</dbReference>
<dbReference type="GO" id="GO:0005829">
    <property type="term" value="C:cytosol"/>
    <property type="evidence" value="ECO:0007669"/>
    <property type="project" value="UniProtKB-ARBA"/>
</dbReference>
<dbReference type="InterPro" id="IPR036735">
    <property type="entry name" value="NGN_dom_sf"/>
</dbReference>
<reference evidence="10 11" key="1">
    <citation type="submission" date="2017-07" db="EMBL/GenBank/DDBJ databases">
        <authorList>
            <person name="Sun Z.S."/>
            <person name="Albrecht U."/>
            <person name="Echele G."/>
            <person name="Lee C.C."/>
        </authorList>
    </citation>
    <scope>NUCLEOTIDE SEQUENCE [LARGE SCALE GENOMIC DNA]</scope>
    <source>
        <strain evidence="10 11">CGMCC 1.12672</strain>
    </source>
</reference>
<dbReference type="PANTHER" id="PTHR30265">
    <property type="entry name" value="RHO-INTERACTING TRANSCRIPTION TERMINATION FACTOR NUSG"/>
    <property type="match status" value="1"/>
</dbReference>
<evidence type="ECO:0000256" key="4">
    <source>
        <dbReference type="ARBA" id="ARBA00023163"/>
    </source>
</evidence>
<evidence type="ECO:0000259" key="8">
    <source>
        <dbReference type="SMART" id="SM00738"/>
    </source>
</evidence>
<protein>
    <recommendedName>
        <fullName evidence="5 6">Transcription termination/antitermination protein NusG</fullName>
    </recommendedName>
</protein>
<organism evidence="10 11">
    <name type="scientific">Sphingomonas guangdongensis</name>
    <dbReference type="NCBI Taxonomy" id="1141890"/>
    <lineage>
        <taxon>Bacteria</taxon>
        <taxon>Pseudomonadati</taxon>
        <taxon>Pseudomonadota</taxon>
        <taxon>Alphaproteobacteria</taxon>
        <taxon>Sphingomonadales</taxon>
        <taxon>Sphingomonadaceae</taxon>
        <taxon>Sphingomonas</taxon>
    </lineage>
</organism>
<sequence length="178" mass="19783">MSRWYIIHAYSGFENKVRDQILADAERLGLTPLVEAVEVPTEQVTEVRRGKKVQSERKFFPGYVLAKLGMNDDVYHLVKNTPKVTGFLGSSGKPQPISEAEAARILNTKEEAAAAPKQKIKVDFEIGDSVKVLDGPFATFNGLVEELDFDKAKVKVAVSIFGRATPVELDFEQVERSK</sequence>
<comment type="function">
    <text evidence="5 7">Participates in transcription elongation, termination and antitermination.</text>
</comment>
<keyword evidence="3 5" id="KW-0805">Transcription regulation</keyword>
<dbReference type="GO" id="GO:0031564">
    <property type="term" value="P:transcription antitermination"/>
    <property type="evidence" value="ECO:0007669"/>
    <property type="project" value="UniProtKB-UniRule"/>
</dbReference>
<evidence type="ECO:0000259" key="9">
    <source>
        <dbReference type="SMART" id="SM00739"/>
    </source>
</evidence>
<evidence type="ECO:0000313" key="11">
    <source>
        <dbReference type="Proteomes" id="UP000219494"/>
    </source>
</evidence>
<keyword evidence="4 5" id="KW-0804">Transcription</keyword>